<dbReference type="EMBL" id="JBBMFF010000248">
    <property type="protein sequence ID" value="MEQ2511856.1"/>
    <property type="molecule type" value="Genomic_DNA"/>
</dbReference>
<feature type="domain" description="Alpha-L-rhamnosidase C-terminal" evidence="7">
    <location>
        <begin position="784"/>
        <end position="845"/>
    </location>
</feature>
<evidence type="ECO:0000259" key="7">
    <source>
        <dbReference type="Pfam" id="PF17390"/>
    </source>
</evidence>
<gene>
    <name evidence="8" type="ORF">WMO66_11485</name>
</gene>
<dbReference type="InterPro" id="IPR035396">
    <property type="entry name" value="Bac_rhamnosid6H"/>
</dbReference>
<dbReference type="SUPFAM" id="SSF48208">
    <property type="entry name" value="Six-hairpin glycosidases"/>
    <property type="match status" value="1"/>
</dbReference>
<dbReference type="PANTHER" id="PTHR33307">
    <property type="entry name" value="ALPHA-RHAMNOSIDASE (EUROFUNG)"/>
    <property type="match status" value="1"/>
</dbReference>
<dbReference type="InterPro" id="IPR016007">
    <property type="entry name" value="Alpha_rhamnosid"/>
</dbReference>
<dbReference type="InterPro" id="IPR012341">
    <property type="entry name" value="6hp_glycosidase-like_sf"/>
</dbReference>
<keyword evidence="3 8" id="KW-0378">Hydrolase</keyword>
<dbReference type="InterPro" id="IPR013783">
    <property type="entry name" value="Ig-like_fold"/>
</dbReference>
<comment type="catalytic activity">
    <reaction evidence="1">
        <text>Hydrolysis of terminal non-reducing alpha-L-rhamnose residues in alpha-L-rhamnosides.</text>
        <dbReference type="EC" id="3.2.1.40"/>
    </reaction>
</comment>
<keyword evidence="9" id="KW-1185">Reference proteome</keyword>
<dbReference type="GO" id="GO:0016787">
    <property type="term" value="F:hydrolase activity"/>
    <property type="evidence" value="ECO:0007669"/>
    <property type="project" value="UniProtKB-KW"/>
</dbReference>
<dbReference type="Gene3D" id="1.50.10.10">
    <property type="match status" value="1"/>
</dbReference>
<dbReference type="Gene3D" id="2.60.420.10">
    <property type="entry name" value="Maltose phosphorylase, domain 3"/>
    <property type="match status" value="1"/>
</dbReference>
<dbReference type="InterPro" id="IPR008928">
    <property type="entry name" value="6-hairpin_glycosidase_sf"/>
</dbReference>
<dbReference type="Pfam" id="PF17390">
    <property type="entry name" value="Bac_rhamnosid_C"/>
    <property type="match status" value="1"/>
</dbReference>
<evidence type="ECO:0000256" key="3">
    <source>
        <dbReference type="ARBA" id="ARBA00022801"/>
    </source>
</evidence>
<feature type="domain" description="Alpha-L-rhamnosidase six-hairpin glycosidase" evidence="6">
    <location>
        <begin position="413"/>
        <end position="773"/>
    </location>
</feature>
<evidence type="ECO:0000259" key="6">
    <source>
        <dbReference type="Pfam" id="PF17389"/>
    </source>
</evidence>
<proteinExistence type="predicted"/>
<reference evidence="8 9" key="1">
    <citation type="submission" date="2024-03" db="EMBL/GenBank/DDBJ databases">
        <title>Human intestinal bacterial collection.</title>
        <authorList>
            <person name="Pauvert C."/>
            <person name="Hitch T.C.A."/>
            <person name="Clavel T."/>
        </authorList>
    </citation>
    <scope>NUCLEOTIDE SEQUENCE [LARGE SCALE GENOMIC DNA]</scope>
    <source>
        <strain evidence="8 9">CLA-AA-H192</strain>
    </source>
</reference>
<dbReference type="InterPro" id="IPR013737">
    <property type="entry name" value="Bac_rhamnosid_N"/>
</dbReference>
<dbReference type="Pfam" id="PF25788">
    <property type="entry name" value="Ig_Rha78A_N"/>
    <property type="match status" value="1"/>
</dbReference>
<dbReference type="Proteomes" id="UP001491552">
    <property type="component" value="Unassembled WGS sequence"/>
</dbReference>
<evidence type="ECO:0000256" key="1">
    <source>
        <dbReference type="ARBA" id="ARBA00001445"/>
    </source>
</evidence>
<dbReference type="RefSeq" id="WP_349136558.1">
    <property type="nucleotide sequence ID" value="NZ_JBBMFF010000248.1"/>
</dbReference>
<dbReference type="PIRSF" id="PIRSF010631">
    <property type="entry name" value="A-rhamnsds"/>
    <property type="match status" value="1"/>
</dbReference>
<dbReference type="Pfam" id="PF05592">
    <property type="entry name" value="Bac_rhamnosid"/>
    <property type="match status" value="1"/>
</dbReference>
<comment type="caution">
    <text evidence="8">The sequence shown here is derived from an EMBL/GenBank/DDBJ whole genome shotgun (WGS) entry which is preliminary data.</text>
</comment>
<feature type="domain" description="Bacterial alpha-L-rhamnosidase N-terminal" evidence="5">
    <location>
        <begin position="135"/>
        <end position="268"/>
    </location>
</feature>
<dbReference type="InterPro" id="IPR008902">
    <property type="entry name" value="Rhamnosid_concanavalin"/>
</dbReference>
<accession>A0ABV1G8V2</accession>
<organism evidence="8 9">
    <name type="scientific">Faecousia intestinalis</name>
    <dbReference type="NCBI Taxonomy" id="3133167"/>
    <lineage>
        <taxon>Bacteria</taxon>
        <taxon>Bacillati</taxon>
        <taxon>Bacillota</taxon>
        <taxon>Clostridia</taxon>
        <taxon>Eubacteriales</taxon>
        <taxon>Oscillospiraceae</taxon>
        <taxon>Faecousia</taxon>
    </lineage>
</organism>
<evidence type="ECO:0000313" key="9">
    <source>
        <dbReference type="Proteomes" id="UP001491552"/>
    </source>
</evidence>
<evidence type="ECO:0000256" key="2">
    <source>
        <dbReference type="ARBA" id="ARBA00012652"/>
    </source>
</evidence>
<sequence length="854" mass="96574">MKAVRLKTEYLQDPLGIDIPHPRLFWTCEDGITQSAFQILAATDGRTVWDSGKVPSGSMHADYPNALASRQRVSWRVRLWDENDDPGAWSSEAFFEMGLLNASDWSALWIAGDYPVRKKQRYPVDCFRKVFSAGQVQKARLYLTACGLYEARLNGRRVGDALLTPGSTDYRKRIQYQVYDVTDLLRGGENAMTVELADGWYRGSNGGAGQTNTFGTQTKLLAQLELTLADGTTQTVCSDGSWAWSNDGPIRFADLKDGEIVDANREPSYSGSVRVVEEHAPLTASDNVPVLERERFAPVERITTPSGKTVLKYAQNLSGYVSFRVTAHKGQRVHITMGETLDDSGELTLRNIQCITKGRPSPLQELDYTCREGVNEYTPKFYYGGFQYAQVDTDVEFRTEDFTAVAVYSAFEETSKFECSNRLINQFYHNTLWSLKSNSTDVPTDCPTRERMGWTGDSQVFFNTASYLTDYAAFARKHVRDIFDRQWRSGRLPQIAPFANESPSINKMNGSVGWACAGVYIPYYFYQKYGDDRLLRAYYDNMLRYADFMIRRAGKWGGIFAKPMHLSHKNRKYAVNCGKSYGEWAEPNDVMAFHGIDFFIPHPEESTAYTYFTLKRVLEIASILGKPETPQLARIREYSEGAKRAYQELVTKDGYSLDTDRQAKLVRPLYMGLLTPEQEAFARKRLIAALDHYGWRLGTGFLSTPMILDVLAGLDISYAYRLLENEEMPGWLFMPKSGATTIWEAWEGNQKDKWIASLNHYSKGAVCEWLMNTMCGIRITGENHVTIAPKPGGDITFARASYWSICGNVTTSWERTENGYRLTVGIPANTTAEILLPDGTGRTVGAGQHRYEWK</sequence>
<evidence type="ECO:0000259" key="5">
    <source>
        <dbReference type="Pfam" id="PF08531"/>
    </source>
</evidence>
<evidence type="ECO:0000313" key="8">
    <source>
        <dbReference type="EMBL" id="MEQ2511856.1"/>
    </source>
</evidence>
<name>A0ABV1G8V2_9FIRM</name>
<dbReference type="Gene3D" id="2.60.40.10">
    <property type="entry name" value="Immunoglobulins"/>
    <property type="match status" value="1"/>
</dbReference>
<protein>
    <recommendedName>
        <fullName evidence="2">alpha-L-rhamnosidase</fullName>
        <ecNumber evidence="2">3.2.1.40</ecNumber>
    </recommendedName>
</protein>
<dbReference type="Pfam" id="PF08531">
    <property type="entry name" value="Bac_rhamnosid_N"/>
    <property type="match status" value="1"/>
</dbReference>
<evidence type="ECO:0000259" key="4">
    <source>
        <dbReference type="Pfam" id="PF05592"/>
    </source>
</evidence>
<dbReference type="EC" id="3.2.1.40" evidence="2"/>
<dbReference type="InterPro" id="IPR035398">
    <property type="entry name" value="Bac_rhamnosid_C"/>
</dbReference>
<dbReference type="Gene3D" id="2.60.120.260">
    <property type="entry name" value="Galactose-binding domain-like"/>
    <property type="match status" value="2"/>
</dbReference>
<feature type="domain" description="Alpha-L-rhamnosidase concanavalin-like" evidence="4">
    <location>
        <begin position="303"/>
        <end position="408"/>
    </location>
</feature>
<dbReference type="PANTHER" id="PTHR33307:SF6">
    <property type="entry name" value="ALPHA-RHAMNOSIDASE (EUROFUNG)-RELATED"/>
    <property type="match status" value="1"/>
</dbReference>
<dbReference type="Pfam" id="PF17389">
    <property type="entry name" value="Bac_rhamnosid6H"/>
    <property type="match status" value="1"/>
</dbReference>